<dbReference type="InterPro" id="IPR036291">
    <property type="entry name" value="NAD(P)-bd_dom_sf"/>
</dbReference>
<accession>A0A6V8KBQ5</accession>
<dbReference type="InterPro" id="IPR051317">
    <property type="entry name" value="Gfo/Idh/MocA_oxidoreduct"/>
</dbReference>
<dbReference type="RefSeq" id="WP_173059240.1">
    <property type="nucleotide sequence ID" value="NZ_BAABGO010000029.1"/>
</dbReference>
<gene>
    <name evidence="3" type="primary">mmyG</name>
    <name evidence="3" type="ORF">Phou_050400</name>
</gene>
<evidence type="ECO:0000313" key="3">
    <source>
        <dbReference type="EMBL" id="GFJ80860.1"/>
    </source>
</evidence>
<dbReference type="PANTHER" id="PTHR43708:SF8">
    <property type="entry name" value="OXIDOREDUCTASE"/>
    <property type="match status" value="1"/>
</dbReference>
<dbReference type="Proteomes" id="UP000482800">
    <property type="component" value="Unassembled WGS sequence"/>
</dbReference>
<dbReference type="InterPro" id="IPR055170">
    <property type="entry name" value="GFO_IDH_MocA-like_dom"/>
</dbReference>
<evidence type="ECO:0000259" key="1">
    <source>
        <dbReference type="Pfam" id="PF01408"/>
    </source>
</evidence>
<dbReference type="SUPFAM" id="SSF55347">
    <property type="entry name" value="Glyceraldehyde-3-phosphate dehydrogenase-like, C-terminal domain"/>
    <property type="match status" value="1"/>
</dbReference>
<comment type="caution">
    <text evidence="3">The sequence shown here is derived from an EMBL/GenBank/DDBJ whole genome shotgun (WGS) entry which is preliminary data.</text>
</comment>
<dbReference type="Gene3D" id="3.30.360.10">
    <property type="entry name" value="Dihydrodipicolinate Reductase, domain 2"/>
    <property type="match status" value="1"/>
</dbReference>
<reference evidence="3 4" key="1">
    <citation type="submission" date="2020-03" db="EMBL/GenBank/DDBJ databases">
        <title>Whole genome shotgun sequence of Phytohabitans houttuyneae NBRC 108639.</title>
        <authorList>
            <person name="Komaki H."/>
            <person name="Tamura T."/>
        </authorList>
    </citation>
    <scope>NUCLEOTIDE SEQUENCE [LARGE SCALE GENOMIC DNA]</scope>
    <source>
        <strain evidence="3 4">NBRC 108639</strain>
    </source>
</reference>
<feature type="domain" description="Gfo/Idh/MocA-like oxidoreductase N-terminal" evidence="1">
    <location>
        <begin position="7"/>
        <end position="126"/>
    </location>
</feature>
<keyword evidence="4" id="KW-1185">Reference proteome</keyword>
<name>A0A6V8KBQ5_9ACTN</name>
<dbReference type="InterPro" id="IPR000683">
    <property type="entry name" value="Gfo/Idh/MocA-like_OxRdtase_N"/>
</dbReference>
<evidence type="ECO:0000313" key="4">
    <source>
        <dbReference type="Proteomes" id="UP000482800"/>
    </source>
</evidence>
<dbReference type="AlphaFoldDB" id="A0A6V8KBQ5"/>
<dbReference type="SUPFAM" id="SSF51735">
    <property type="entry name" value="NAD(P)-binding Rossmann-fold domains"/>
    <property type="match status" value="1"/>
</dbReference>
<organism evidence="3 4">
    <name type="scientific">Phytohabitans houttuyneae</name>
    <dbReference type="NCBI Taxonomy" id="1076126"/>
    <lineage>
        <taxon>Bacteria</taxon>
        <taxon>Bacillati</taxon>
        <taxon>Actinomycetota</taxon>
        <taxon>Actinomycetes</taxon>
        <taxon>Micromonosporales</taxon>
        <taxon>Micromonosporaceae</taxon>
    </lineage>
</organism>
<proteinExistence type="predicted"/>
<protein>
    <submittedName>
        <fullName evidence="3">Oxidoreductase</fullName>
    </submittedName>
</protein>
<dbReference type="Pfam" id="PF01408">
    <property type="entry name" value="GFO_IDH_MocA"/>
    <property type="match status" value="1"/>
</dbReference>
<sequence length="355" mass="36530">MAEPRPIRIGVVGLTSDHVWALIAALRAQPAVEVVAVAEPKEALRRRAAGAVPGLAEHQEPGSMMDAERLDAVLVCAENAAKPAIAVAALDRGVAVYQDKPLAATGAQAAVIAAAVERTGGLLMCAFHTAFDPLVDEVGQLVRDGVVGTVQFARGLAGHAGLKATGVSDDFTEWLTDRSRGGGGSFVDQAGYLLTTLVGYLGPVDQISGFAATVNPEIPAGIEDNTAAIVRHASGALAAIDTRWGQIGPAPLKYSFHGTAGTLSVYADRYELVTSAEQGPAGWEPAAAPPGLTGWRAAVTPRTGYDAEAAHFLAALRDGTPLRATVTAASALHVQRAIDAYYESVATGRAVTVAS</sequence>
<dbReference type="Pfam" id="PF22725">
    <property type="entry name" value="GFO_IDH_MocA_C3"/>
    <property type="match status" value="1"/>
</dbReference>
<dbReference type="EMBL" id="BLPF01000002">
    <property type="protein sequence ID" value="GFJ80860.1"/>
    <property type="molecule type" value="Genomic_DNA"/>
</dbReference>
<reference evidence="3 4" key="2">
    <citation type="submission" date="2020-03" db="EMBL/GenBank/DDBJ databases">
        <authorList>
            <person name="Ichikawa N."/>
            <person name="Kimura A."/>
            <person name="Kitahashi Y."/>
            <person name="Uohara A."/>
        </authorList>
    </citation>
    <scope>NUCLEOTIDE SEQUENCE [LARGE SCALE GENOMIC DNA]</scope>
    <source>
        <strain evidence="3 4">NBRC 108639</strain>
    </source>
</reference>
<feature type="domain" description="GFO/IDH/MocA-like oxidoreductase" evidence="2">
    <location>
        <begin position="137"/>
        <end position="263"/>
    </location>
</feature>
<dbReference type="GO" id="GO:0000166">
    <property type="term" value="F:nucleotide binding"/>
    <property type="evidence" value="ECO:0007669"/>
    <property type="project" value="InterPro"/>
</dbReference>
<evidence type="ECO:0000259" key="2">
    <source>
        <dbReference type="Pfam" id="PF22725"/>
    </source>
</evidence>
<dbReference type="Gene3D" id="3.40.50.720">
    <property type="entry name" value="NAD(P)-binding Rossmann-like Domain"/>
    <property type="match status" value="1"/>
</dbReference>
<dbReference type="PANTHER" id="PTHR43708">
    <property type="entry name" value="CONSERVED EXPRESSED OXIDOREDUCTASE (EUROFUNG)"/>
    <property type="match status" value="1"/>
</dbReference>